<gene>
    <name evidence="7" type="ORF">DFP96_10571</name>
</gene>
<keyword evidence="8" id="KW-1185">Reference proteome</keyword>
<keyword evidence="3 6" id="KW-0812">Transmembrane</keyword>
<keyword evidence="2" id="KW-1003">Cell membrane</keyword>
<dbReference type="PANTHER" id="PTHR30250">
    <property type="entry name" value="PST FAMILY PREDICTED COLANIC ACID TRANSPORTER"/>
    <property type="match status" value="1"/>
</dbReference>
<keyword evidence="4 6" id="KW-1133">Transmembrane helix</keyword>
<evidence type="ECO:0000256" key="5">
    <source>
        <dbReference type="ARBA" id="ARBA00023136"/>
    </source>
</evidence>
<sequence length="496" mass="56292">MSKQKINYILMMLYQFFMVITPLLTTPYVVRVLGPEKIGEDAYANSFVQMFLVFVMLGIASYGKKVIATVDSEFDGKRDNQNKHKKALKEQFGGVFGIQFLAMCGMLVLYLVLVTLFFQGSIVFYLYGFMIIAYGFDISWYFIARGQLGKIMTRTVLIRLVTIMSIFLLVKTEEDLWIYVFANCFLLLLGQVYIWFFLIRELGGLSIRRSHLKKHVKPILVLAVIPVSAMIYISVNRVVLGAVAGEVEVGYYNQAYKLYTIGLLFVQALAAVLMPRLVHFYEIGEMERFREMIAFFFRYICASVLPVCLGIVAVSTALIHVFLGVAFMPVVPVIIILILSLFLAAISDLFGMQIMVIRGQNRAYAYSGIIGSIVSFGFNLFIVTMLASEGTALAFLVGNLVIVSIQMYFIRDLLSLKQIIKMMMPYLLYSLTMMACILAVPHIYSGPSFYTLAIQCVVGLGSYLVILFIRRDEILHYVLSSFRKKQLSKDKRMEEI</sequence>
<evidence type="ECO:0000313" key="8">
    <source>
        <dbReference type="Proteomes" id="UP000295558"/>
    </source>
</evidence>
<evidence type="ECO:0000256" key="4">
    <source>
        <dbReference type="ARBA" id="ARBA00022989"/>
    </source>
</evidence>
<keyword evidence="5 6" id="KW-0472">Membrane</keyword>
<feature type="transmembrane region" description="Helical" evidence="6">
    <location>
        <begin position="256"/>
        <end position="274"/>
    </location>
</feature>
<dbReference type="OrthoDB" id="9815702at2"/>
<feature type="transmembrane region" description="Helical" evidence="6">
    <location>
        <begin position="124"/>
        <end position="144"/>
    </location>
</feature>
<proteinExistence type="predicted"/>
<dbReference type="EMBL" id="SNZK01000005">
    <property type="protein sequence ID" value="TDR53147.1"/>
    <property type="molecule type" value="Genomic_DNA"/>
</dbReference>
<feature type="transmembrane region" description="Helical" evidence="6">
    <location>
        <begin position="176"/>
        <end position="198"/>
    </location>
</feature>
<feature type="transmembrane region" description="Helical" evidence="6">
    <location>
        <begin position="329"/>
        <end position="351"/>
    </location>
</feature>
<comment type="caution">
    <text evidence="7">The sequence shown here is derived from an EMBL/GenBank/DDBJ whole genome shotgun (WGS) entry which is preliminary data.</text>
</comment>
<feature type="transmembrane region" description="Helical" evidence="6">
    <location>
        <begin position="42"/>
        <end position="62"/>
    </location>
</feature>
<feature type="transmembrane region" description="Helical" evidence="6">
    <location>
        <begin position="295"/>
        <end position="323"/>
    </location>
</feature>
<dbReference type="GO" id="GO:0005886">
    <property type="term" value="C:plasma membrane"/>
    <property type="evidence" value="ECO:0007669"/>
    <property type="project" value="UniProtKB-SubCell"/>
</dbReference>
<feature type="transmembrane region" description="Helical" evidence="6">
    <location>
        <begin position="151"/>
        <end position="170"/>
    </location>
</feature>
<feature type="transmembrane region" description="Helical" evidence="6">
    <location>
        <begin position="450"/>
        <end position="469"/>
    </location>
</feature>
<feature type="transmembrane region" description="Helical" evidence="6">
    <location>
        <begin position="92"/>
        <end position="118"/>
    </location>
</feature>
<evidence type="ECO:0000256" key="3">
    <source>
        <dbReference type="ARBA" id="ARBA00022692"/>
    </source>
</evidence>
<comment type="subcellular location">
    <subcellularLocation>
        <location evidence="1">Cell membrane</location>
        <topology evidence="1">Multi-pass membrane protein</topology>
    </subcellularLocation>
</comment>
<dbReference type="PANTHER" id="PTHR30250:SF11">
    <property type="entry name" value="O-ANTIGEN TRANSPORTER-RELATED"/>
    <property type="match status" value="1"/>
</dbReference>
<feature type="transmembrane region" description="Helical" evidence="6">
    <location>
        <begin position="219"/>
        <end position="244"/>
    </location>
</feature>
<name>A0A4R6ZL45_9LIST</name>
<protein>
    <submittedName>
        <fullName evidence="7">O-antigen/teichoic acid export membrane protein</fullName>
    </submittedName>
</protein>
<feature type="transmembrane region" description="Helical" evidence="6">
    <location>
        <begin position="363"/>
        <end position="387"/>
    </location>
</feature>
<dbReference type="InterPro" id="IPR050833">
    <property type="entry name" value="Poly_Biosynth_Transport"/>
</dbReference>
<dbReference type="AlphaFoldDB" id="A0A4R6ZL45"/>
<dbReference type="Pfam" id="PF01943">
    <property type="entry name" value="Polysacc_synt"/>
    <property type="match status" value="1"/>
</dbReference>
<evidence type="ECO:0000256" key="1">
    <source>
        <dbReference type="ARBA" id="ARBA00004651"/>
    </source>
</evidence>
<feature type="transmembrane region" description="Helical" evidence="6">
    <location>
        <begin position="393"/>
        <end position="414"/>
    </location>
</feature>
<evidence type="ECO:0000313" key="7">
    <source>
        <dbReference type="EMBL" id="TDR53147.1"/>
    </source>
</evidence>
<evidence type="ECO:0000256" key="2">
    <source>
        <dbReference type="ARBA" id="ARBA00022475"/>
    </source>
</evidence>
<dbReference type="InterPro" id="IPR002797">
    <property type="entry name" value="Polysacc_synth"/>
</dbReference>
<evidence type="ECO:0000256" key="6">
    <source>
        <dbReference type="SAM" id="Phobius"/>
    </source>
</evidence>
<reference evidence="7 8" key="1">
    <citation type="submission" date="2019-03" db="EMBL/GenBank/DDBJ databases">
        <title>Genomic Encyclopedia of Type Strains, Phase III (KMG-III): the genomes of soil and plant-associated and newly described type strains.</title>
        <authorList>
            <person name="Whitman W."/>
        </authorList>
    </citation>
    <scope>NUCLEOTIDE SEQUENCE [LARGE SCALE GENOMIC DNA]</scope>
    <source>
        <strain evidence="7 8">CECT 7972</strain>
    </source>
</reference>
<feature type="transmembrane region" description="Helical" evidence="6">
    <location>
        <begin position="426"/>
        <end position="444"/>
    </location>
</feature>
<dbReference type="STRING" id="1265846.PROCOU_08427"/>
<accession>A0A4R6ZL45</accession>
<dbReference type="RefSeq" id="WP_133620467.1">
    <property type="nucleotide sequence ID" value="NZ_JAASUO010000007.1"/>
</dbReference>
<feature type="transmembrane region" description="Helical" evidence="6">
    <location>
        <begin position="12"/>
        <end position="30"/>
    </location>
</feature>
<dbReference type="Proteomes" id="UP000295558">
    <property type="component" value="Unassembled WGS sequence"/>
</dbReference>
<organism evidence="7 8">
    <name type="scientific">Listeria rocourtiae</name>
    <dbReference type="NCBI Taxonomy" id="647910"/>
    <lineage>
        <taxon>Bacteria</taxon>
        <taxon>Bacillati</taxon>
        <taxon>Bacillota</taxon>
        <taxon>Bacilli</taxon>
        <taxon>Bacillales</taxon>
        <taxon>Listeriaceae</taxon>
        <taxon>Listeria</taxon>
    </lineage>
</organism>